<keyword evidence="1" id="KW-0472">Membrane</keyword>
<keyword evidence="2" id="KW-0732">Signal</keyword>
<dbReference type="InterPro" id="IPR025883">
    <property type="entry name" value="Cadherin-like_domain"/>
</dbReference>
<keyword evidence="1" id="KW-0812">Transmembrane</keyword>
<accession>A0A3G9JSS8</accession>
<dbReference type="AlphaFoldDB" id="A0A3G9JSS8"/>
<dbReference type="Proteomes" id="UP000268059">
    <property type="component" value="Chromosome"/>
</dbReference>
<protein>
    <recommendedName>
        <fullName evidence="3">Cadherin-like beta-sandwich-like domain-containing protein</fullName>
    </recommendedName>
</protein>
<reference evidence="4 5" key="1">
    <citation type="submission" date="2018-11" db="EMBL/GenBank/DDBJ databases">
        <title>Novel Erysipelotrichaceae bacterium isolated from small intestine of a swine.</title>
        <authorList>
            <person name="Kim J.S."/>
            <person name="Choe H."/>
            <person name="Lee Y.R."/>
            <person name="Kim K.M."/>
            <person name="Park D.S."/>
        </authorList>
    </citation>
    <scope>NUCLEOTIDE SEQUENCE [LARGE SCALE GENOMIC DNA]</scope>
    <source>
        <strain evidence="4 5">SG0102</strain>
    </source>
</reference>
<dbReference type="RefSeq" id="WP_157982971.1">
    <property type="nucleotide sequence ID" value="NZ_AP019309.1"/>
</dbReference>
<feature type="chain" id="PRO_5018003765" description="Cadherin-like beta-sandwich-like domain-containing protein" evidence="2">
    <location>
        <begin position="21"/>
        <end position="324"/>
    </location>
</feature>
<evidence type="ECO:0000259" key="3">
    <source>
        <dbReference type="Pfam" id="PF12733"/>
    </source>
</evidence>
<organism evidence="4 5">
    <name type="scientific">Intestinibaculum porci</name>
    <dbReference type="NCBI Taxonomy" id="2487118"/>
    <lineage>
        <taxon>Bacteria</taxon>
        <taxon>Bacillati</taxon>
        <taxon>Bacillota</taxon>
        <taxon>Erysipelotrichia</taxon>
        <taxon>Erysipelotrichales</taxon>
        <taxon>Erysipelotrichaceae</taxon>
        <taxon>Intestinibaculum</taxon>
    </lineage>
</organism>
<keyword evidence="5" id="KW-1185">Reference proteome</keyword>
<dbReference type="Pfam" id="PF12733">
    <property type="entry name" value="Cadherin-like"/>
    <property type="match status" value="1"/>
</dbReference>
<name>A0A3G9JSS8_9FIRM</name>
<gene>
    <name evidence="4" type="ORF">SG0102_08380</name>
</gene>
<evidence type="ECO:0000256" key="2">
    <source>
        <dbReference type="SAM" id="SignalP"/>
    </source>
</evidence>
<dbReference type="EMBL" id="AP019309">
    <property type="protein sequence ID" value="BBH25904.1"/>
    <property type="molecule type" value="Genomic_DNA"/>
</dbReference>
<evidence type="ECO:0000313" key="4">
    <source>
        <dbReference type="EMBL" id="BBH25904.1"/>
    </source>
</evidence>
<feature type="transmembrane region" description="Helical" evidence="1">
    <location>
        <begin position="282"/>
        <end position="301"/>
    </location>
</feature>
<proteinExistence type="predicted"/>
<dbReference type="InParanoid" id="A0A3G9JSS8"/>
<dbReference type="OrthoDB" id="1643794at2"/>
<keyword evidence="1" id="KW-1133">Transmembrane helix</keyword>
<evidence type="ECO:0000256" key="1">
    <source>
        <dbReference type="SAM" id="Phobius"/>
    </source>
</evidence>
<sequence length="324" mass="36266">MKKLLISLFLMIMSITPLQAYMNQSNSDARLASLIISSVSLSPKFISSVTHYTAQTKLASIQVNALAASSKATLSGTGTYILKEGKNTIQVIVKAANGQSQTYTIEINKIGETSSTNAPSPVNVTYHHMTYQVETDLSKIRFPDHFTLYSVHLNNQEVVALKHEKADYTIVYLLDSAKKGAFYVVKDGKITAPFESLTVKGELYIPLPLKEEKKDGFKQTTITINQHTIKGYNFENKADAAYKLLYLLGPDGKAHYYTYETSEGTMQLYRATSTSLSSLNPILLMTTFVLAIAFILLFIKYRSFKAMSLKKLKRMNYIVSKRKQ</sequence>
<feature type="domain" description="Cadherin-like beta-sandwich-like" evidence="3">
    <location>
        <begin position="51"/>
        <end position="109"/>
    </location>
</feature>
<dbReference type="KEGG" id="ebm:SG0102_08380"/>
<evidence type="ECO:0000313" key="5">
    <source>
        <dbReference type="Proteomes" id="UP000268059"/>
    </source>
</evidence>
<feature type="signal peptide" evidence="2">
    <location>
        <begin position="1"/>
        <end position="20"/>
    </location>
</feature>